<evidence type="ECO:0000256" key="5">
    <source>
        <dbReference type="ARBA" id="ARBA00022989"/>
    </source>
</evidence>
<comment type="subcellular location">
    <subcellularLocation>
        <location evidence="1 8">Membrane</location>
        <topology evidence="1 8">Multi-pass membrane protein</topology>
    </subcellularLocation>
</comment>
<evidence type="ECO:0000256" key="6">
    <source>
        <dbReference type="ARBA" id="ARBA00023065"/>
    </source>
</evidence>
<dbReference type="AlphaFoldDB" id="A0A165E3G8"/>
<organism evidence="10 11">
    <name type="scientific">Calocera cornea HHB12733</name>
    <dbReference type="NCBI Taxonomy" id="1353952"/>
    <lineage>
        <taxon>Eukaryota</taxon>
        <taxon>Fungi</taxon>
        <taxon>Dikarya</taxon>
        <taxon>Basidiomycota</taxon>
        <taxon>Agaricomycotina</taxon>
        <taxon>Dacrymycetes</taxon>
        <taxon>Dacrymycetales</taxon>
        <taxon>Dacrymycetaceae</taxon>
        <taxon>Calocera</taxon>
    </lineage>
</organism>
<evidence type="ECO:0000256" key="3">
    <source>
        <dbReference type="ARBA" id="ARBA00022448"/>
    </source>
</evidence>
<proteinExistence type="inferred from homology"/>
<comment type="similarity">
    <text evidence="2 8">Belongs to the ZIP transporter (TC 2.A.5) family.</text>
</comment>
<protein>
    <submittedName>
        <fullName evidence="10">Zinc/iron permease</fullName>
    </submittedName>
</protein>
<evidence type="ECO:0000256" key="8">
    <source>
        <dbReference type="RuleBase" id="RU362088"/>
    </source>
</evidence>
<dbReference type="GO" id="GO:0005385">
    <property type="term" value="F:zinc ion transmembrane transporter activity"/>
    <property type="evidence" value="ECO:0007669"/>
    <property type="project" value="InterPro"/>
</dbReference>
<evidence type="ECO:0000256" key="2">
    <source>
        <dbReference type="ARBA" id="ARBA00006939"/>
    </source>
</evidence>
<evidence type="ECO:0000256" key="7">
    <source>
        <dbReference type="ARBA" id="ARBA00023136"/>
    </source>
</evidence>
<dbReference type="PANTHER" id="PTHR11040">
    <property type="entry name" value="ZINC/IRON TRANSPORTER"/>
    <property type="match status" value="1"/>
</dbReference>
<feature type="transmembrane region" description="Helical" evidence="8">
    <location>
        <begin position="28"/>
        <end position="47"/>
    </location>
</feature>
<evidence type="ECO:0000313" key="11">
    <source>
        <dbReference type="Proteomes" id="UP000076842"/>
    </source>
</evidence>
<feature type="compositionally biased region" description="Acidic residues" evidence="9">
    <location>
        <begin position="150"/>
        <end position="160"/>
    </location>
</feature>
<feature type="transmembrane region" description="Helical" evidence="8">
    <location>
        <begin position="59"/>
        <end position="81"/>
    </location>
</feature>
<feature type="transmembrane region" description="Helical" evidence="8">
    <location>
        <begin position="271"/>
        <end position="290"/>
    </location>
</feature>
<dbReference type="InterPro" id="IPR003689">
    <property type="entry name" value="ZIP"/>
</dbReference>
<keyword evidence="4 8" id="KW-0812">Transmembrane</keyword>
<dbReference type="Pfam" id="PF02535">
    <property type="entry name" value="Zip"/>
    <property type="match status" value="1"/>
</dbReference>
<accession>A0A165E3G8</accession>
<feature type="compositionally biased region" description="Basic and acidic residues" evidence="9">
    <location>
        <begin position="161"/>
        <end position="176"/>
    </location>
</feature>
<evidence type="ECO:0000256" key="4">
    <source>
        <dbReference type="ARBA" id="ARBA00022692"/>
    </source>
</evidence>
<feature type="region of interest" description="Disordered" evidence="9">
    <location>
        <begin position="147"/>
        <end position="176"/>
    </location>
</feature>
<dbReference type="Proteomes" id="UP000076842">
    <property type="component" value="Unassembled WGS sequence"/>
</dbReference>
<evidence type="ECO:0000256" key="9">
    <source>
        <dbReference type="SAM" id="MobiDB-lite"/>
    </source>
</evidence>
<keyword evidence="6 8" id="KW-0406">Ion transport</keyword>
<evidence type="ECO:0000256" key="1">
    <source>
        <dbReference type="ARBA" id="ARBA00004141"/>
    </source>
</evidence>
<feature type="transmembrane region" description="Helical" evidence="8">
    <location>
        <begin position="203"/>
        <end position="230"/>
    </location>
</feature>
<feature type="transmembrane region" description="Helical" evidence="8">
    <location>
        <begin position="345"/>
        <end position="363"/>
    </location>
</feature>
<feature type="transmembrane region" description="Helical" evidence="8">
    <location>
        <begin position="101"/>
        <end position="120"/>
    </location>
</feature>
<dbReference type="STRING" id="1353952.A0A165E3G8"/>
<dbReference type="InParanoid" id="A0A165E3G8"/>
<keyword evidence="7 8" id="KW-0472">Membrane</keyword>
<keyword evidence="5 8" id="KW-1133">Transmembrane helix</keyword>
<feature type="transmembrane region" description="Helical" evidence="8">
    <location>
        <begin position="302"/>
        <end position="325"/>
    </location>
</feature>
<dbReference type="EMBL" id="KV424023">
    <property type="protein sequence ID" value="KZT54021.1"/>
    <property type="molecule type" value="Genomic_DNA"/>
</dbReference>
<dbReference type="OrthoDB" id="448280at2759"/>
<gene>
    <name evidence="10" type="ORF">CALCODRAFT_500346</name>
</gene>
<evidence type="ECO:0000313" key="10">
    <source>
        <dbReference type="EMBL" id="KZT54021.1"/>
    </source>
</evidence>
<keyword evidence="3 8" id="KW-0813">Transport</keyword>
<dbReference type="PANTHER" id="PTHR11040:SF44">
    <property type="entry name" value="PROTEIN ZNTC-RELATED"/>
    <property type="match status" value="1"/>
</dbReference>
<dbReference type="InterPro" id="IPR004698">
    <property type="entry name" value="Zn/Fe_permease_fun/pln"/>
</dbReference>
<keyword evidence="11" id="KW-1185">Reference proteome</keyword>
<dbReference type="NCBIfam" id="TIGR00820">
    <property type="entry name" value="zip"/>
    <property type="match status" value="1"/>
</dbReference>
<name>A0A165E3G8_9BASI</name>
<reference evidence="10 11" key="1">
    <citation type="journal article" date="2016" name="Mol. Biol. Evol.">
        <title>Comparative Genomics of Early-Diverging Mushroom-Forming Fungi Provides Insights into the Origins of Lignocellulose Decay Capabilities.</title>
        <authorList>
            <person name="Nagy L.G."/>
            <person name="Riley R."/>
            <person name="Tritt A."/>
            <person name="Adam C."/>
            <person name="Daum C."/>
            <person name="Floudas D."/>
            <person name="Sun H."/>
            <person name="Yadav J.S."/>
            <person name="Pangilinan J."/>
            <person name="Larsson K.H."/>
            <person name="Matsuura K."/>
            <person name="Barry K."/>
            <person name="Labutti K."/>
            <person name="Kuo R."/>
            <person name="Ohm R.A."/>
            <person name="Bhattacharya S.S."/>
            <person name="Shirouzu T."/>
            <person name="Yoshinaga Y."/>
            <person name="Martin F.M."/>
            <person name="Grigoriev I.V."/>
            <person name="Hibbett D.S."/>
        </authorList>
    </citation>
    <scope>NUCLEOTIDE SEQUENCE [LARGE SCALE GENOMIC DNA]</scope>
    <source>
        <strain evidence="10 11">HHB12733</strain>
    </source>
</reference>
<dbReference type="GO" id="GO:0005886">
    <property type="term" value="C:plasma membrane"/>
    <property type="evidence" value="ECO:0007669"/>
    <property type="project" value="TreeGrafter"/>
</dbReference>
<sequence length="364" mass="39240">MADPARVLAAMEPDCPTDSVDSDVPLRIIALFVILFVSCFAAMFPTFAKRVSYLHIPPLAFFVGKHFGTGVIIATSFVHLLNKAYSALGDPCLTVKIGSHWPGVIVMISCLGIFLVEYCATSYVEHLASRPSAIDKFLPTPAVEYRDDPVNDEPPAEEDLDSVRDGEPHIANSDDRERDTHFWDGYLHQHHAHGRKALTHQEAAVQVLGVVVLQAGIMLHSIIIGLTLVVTSGSNFSSLLLAIIFHQLFEGLTLGVRLASLPLRRGSTIPYILAFTFAITTPIGIAAGLVGRSLNPRGPTTLLMSGIMSAISAGVLIYSGCVELLAGDFLESHGVRDSSWKRQVLALAALFAGAAAMTITGFWH</sequence>
<feature type="transmembrane region" description="Helical" evidence="8">
    <location>
        <begin position="236"/>
        <end position="259"/>
    </location>
</feature>